<gene>
    <name evidence="3" type="ORF">MNBD_CPR01-16</name>
</gene>
<dbReference type="EMBL" id="UOEV01000008">
    <property type="protein sequence ID" value="VAW31934.1"/>
    <property type="molecule type" value="Genomic_DNA"/>
</dbReference>
<proteinExistence type="predicted"/>
<dbReference type="PROSITE" id="PS50943">
    <property type="entry name" value="HTH_CROC1"/>
    <property type="match status" value="1"/>
</dbReference>
<dbReference type="SMART" id="SM00530">
    <property type="entry name" value="HTH_XRE"/>
    <property type="match status" value="1"/>
</dbReference>
<accession>A0A3B0VJU3</accession>
<dbReference type="Gene3D" id="1.10.260.40">
    <property type="entry name" value="lambda repressor-like DNA-binding domains"/>
    <property type="match status" value="1"/>
</dbReference>
<dbReference type="PANTHER" id="PTHR46558">
    <property type="entry name" value="TRACRIPTIONAL REGULATORY PROTEIN-RELATED-RELATED"/>
    <property type="match status" value="1"/>
</dbReference>
<evidence type="ECO:0000256" key="1">
    <source>
        <dbReference type="ARBA" id="ARBA00023125"/>
    </source>
</evidence>
<dbReference type="InterPro" id="IPR025272">
    <property type="entry name" value="SocA_Panacea"/>
</dbReference>
<protein>
    <recommendedName>
        <fullName evidence="2">HTH cro/C1-type domain-containing protein</fullName>
    </recommendedName>
</protein>
<sequence>MSNTYAATIKNLRKKHGFSQQEIAGKIDISRSSYISLEQGKRELSLSEAEKLADIFGVSVVIFSSKDIQCIEKYKQMIFAFLREGLAGDSKVPKTKLAKLLYLADFGWYYTHLESMSGMRYRKITYGPVPDEYFRVVEELYEEGKLNIEKTQEGAMLISETASGARESVNLLNTAEKKLLKDISKKWKNKRTQEIVDFAHNQLPYKICSDSEIIPYELITQEDPEYVY</sequence>
<reference evidence="3" key="1">
    <citation type="submission" date="2018-06" db="EMBL/GenBank/DDBJ databases">
        <authorList>
            <person name="Zhirakovskaya E."/>
        </authorList>
    </citation>
    <scope>NUCLEOTIDE SEQUENCE</scope>
</reference>
<feature type="domain" description="HTH cro/C1-type" evidence="2">
    <location>
        <begin position="9"/>
        <end position="63"/>
    </location>
</feature>
<dbReference type="SUPFAM" id="SSF47413">
    <property type="entry name" value="lambda repressor-like DNA-binding domains"/>
    <property type="match status" value="1"/>
</dbReference>
<evidence type="ECO:0000313" key="3">
    <source>
        <dbReference type="EMBL" id="VAW31934.1"/>
    </source>
</evidence>
<organism evidence="3">
    <name type="scientific">hydrothermal vent metagenome</name>
    <dbReference type="NCBI Taxonomy" id="652676"/>
    <lineage>
        <taxon>unclassified sequences</taxon>
        <taxon>metagenomes</taxon>
        <taxon>ecological metagenomes</taxon>
    </lineage>
</organism>
<evidence type="ECO:0000259" key="2">
    <source>
        <dbReference type="PROSITE" id="PS50943"/>
    </source>
</evidence>
<dbReference type="PANTHER" id="PTHR46558:SF11">
    <property type="entry name" value="HTH-TYPE TRANSCRIPTIONAL REGULATOR XRE"/>
    <property type="match status" value="1"/>
</dbReference>
<dbReference type="GO" id="GO:0003677">
    <property type="term" value="F:DNA binding"/>
    <property type="evidence" value="ECO:0007669"/>
    <property type="project" value="UniProtKB-KW"/>
</dbReference>
<keyword evidence="1" id="KW-0238">DNA-binding</keyword>
<name>A0A3B0VJU3_9ZZZZ</name>
<dbReference type="InterPro" id="IPR001387">
    <property type="entry name" value="Cro/C1-type_HTH"/>
</dbReference>
<dbReference type="Pfam" id="PF13274">
    <property type="entry name" value="SocA_Panacea"/>
    <property type="match status" value="1"/>
</dbReference>
<dbReference type="Pfam" id="PF01381">
    <property type="entry name" value="HTH_3"/>
    <property type="match status" value="1"/>
</dbReference>
<dbReference type="CDD" id="cd00093">
    <property type="entry name" value="HTH_XRE"/>
    <property type="match status" value="1"/>
</dbReference>
<dbReference type="InterPro" id="IPR010982">
    <property type="entry name" value="Lambda_DNA-bd_dom_sf"/>
</dbReference>
<dbReference type="AlphaFoldDB" id="A0A3B0VJU3"/>